<evidence type="ECO:0000313" key="8">
    <source>
        <dbReference type="EMBL" id="KAJ5182621.1"/>
    </source>
</evidence>
<reference evidence="8" key="1">
    <citation type="submission" date="2022-11" db="EMBL/GenBank/DDBJ databases">
        <authorList>
            <person name="Petersen C."/>
        </authorList>
    </citation>
    <scope>NUCLEOTIDE SEQUENCE</scope>
    <source>
        <strain evidence="8">IBT 21917</strain>
    </source>
</reference>
<organism evidence="8 9">
    <name type="scientific">Penicillium capsulatum</name>
    <dbReference type="NCBI Taxonomy" id="69766"/>
    <lineage>
        <taxon>Eukaryota</taxon>
        <taxon>Fungi</taxon>
        <taxon>Dikarya</taxon>
        <taxon>Ascomycota</taxon>
        <taxon>Pezizomycotina</taxon>
        <taxon>Eurotiomycetes</taxon>
        <taxon>Eurotiomycetidae</taxon>
        <taxon>Eurotiales</taxon>
        <taxon>Aspergillaceae</taxon>
        <taxon>Penicillium</taxon>
    </lineage>
</organism>
<reference evidence="8" key="2">
    <citation type="journal article" date="2023" name="IMA Fungus">
        <title>Comparative genomic study of the Penicillium genus elucidates a diverse pangenome and 15 lateral gene transfer events.</title>
        <authorList>
            <person name="Petersen C."/>
            <person name="Sorensen T."/>
            <person name="Nielsen M.R."/>
            <person name="Sondergaard T.E."/>
            <person name="Sorensen J.L."/>
            <person name="Fitzpatrick D.A."/>
            <person name="Frisvad J.C."/>
            <person name="Nielsen K.L."/>
        </authorList>
    </citation>
    <scope>NUCLEOTIDE SEQUENCE</scope>
    <source>
        <strain evidence="8">IBT 21917</strain>
    </source>
</reference>
<dbReference type="InterPro" id="IPR013700">
    <property type="entry name" value="AflR"/>
</dbReference>
<dbReference type="PANTHER" id="PTHR31069">
    <property type="entry name" value="OLEATE-ACTIVATED TRANSCRIPTION FACTOR 1-RELATED"/>
    <property type="match status" value="1"/>
</dbReference>
<dbReference type="GO" id="GO:0005634">
    <property type="term" value="C:nucleus"/>
    <property type="evidence" value="ECO:0007669"/>
    <property type="project" value="InterPro"/>
</dbReference>
<keyword evidence="3" id="KW-0238">DNA-binding</keyword>
<keyword evidence="5" id="KW-0539">Nucleus</keyword>
<dbReference type="PROSITE" id="PS00463">
    <property type="entry name" value="ZN2_CY6_FUNGAL_1"/>
    <property type="match status" value="1"/>
</dbReference>
<dbReference type="InterPro" id="IPR036864">
    <property type="entry name" value="Zn2-C6_fun-type_DNA-bd_sf"/>
</dbReference>
<evidence type="ECO:0000256" key="4">
    <source>
        <dbReference type="ARBA" id="ARBA00023163"/>
    </source>
</evidence>
<dbReference type="InterPro" id="IPR050675">
    <property type="entry name" value="OAF3"/>
</dbReference>
<sequence>MSAATSTPNRATGENPPSQKLKDSCDMCSSSKVKCNKEKPVCGRCRKLGYPCFYSPARRIGRPHPSRRNGSNARKSPDLQRHGSYTDRMPSMPATPKDTGLPTSDAHIQRAPTIMSTNGTTPAYSQNAMHWLDELYLSGGAIEDPERSVATPMALQGGFSPGKELPGLAQTPLADPSQIFNFDSLVHDHPYWAPSMTSEADTSILPLEHHPTHSSEASSVENNELLVCGQAPSHSAETDCVSGAIEILRRLQTTSTGRCSSDEQYASMSTAGSDLAARVQVASSAINRLSTILVCPCSQKTYVAILVASVCLAIMDVYDALFQRPHENRLMTMSPSAPGTNIDSMLSMPMDLDSVSLGVSSLDSIGTVSLSSVEPLPTDDLDPHVSSMQVLEELSKLANVVMQFSRRYKCDVRSQSAKTLSALADSLKLRLRLVTNEAIERSSIH</sequence>
<evidence type="ECO:0000259" key="7">
    <source>
        <dbReference type="PROSITE" id="PS50048"/>
    </source>
</evidence>
<evidence type="ECO:0000256" key="3">
    <source>
        <dbReference type="ARBA" id="ARBA00023125"/>
    </source>
</evidence>
<feature type="domain" description="Zn(2)-C6 fungal-type" evidence="7">
    <location>
        <begin position="24"/>
        <end position="54"/>
    </location>
</feature>
<dbReference type="InterPro" id="IPR001138">
    <property type="entry name" value="Zn2Cys6_DnaBD"/>
</dbReference>
<dbReference type="AlphaFoldDB" id="A0A9W9LYC9"/>
<dbReference type="Pfam" id="PF08493">
    <property type="entry name" value="AflR"/>
    <property type="match status" value="1"/>
</dbReference>
<dbReference type="Gene3D" id="4.10.240.10">
    <property type="entry name" value="Zn(2)-C6 fungal-type DNA-binding domain"/>
    <property type="match status" value="1"/>
</dbReference>
<evidence type="ECO:0000256" key="2">
    <source>
        <dbReference type="ARBA" id="ARBA00023015"/>
    </source>
</evidence>
<evidence type="ECO:0000256" key="5">
    <source>
        <dbReference type="ARBA" id="ARBA00023242"/>
    </source>
</evidence>
<feature type="compositionally biased region" description="Basic and acidic residues" evidence="6">
    <location>
        <begin position="75"/>
        <end position="85"/>
    </location>
</feature>
<dbReference type="SMART" id="SM00066">
    <property type="entry name" value="GAL4"/>
    <property type="match status" value="1"/>
</dbReference>
<evidence type="ECO:0000256" key="6">
    <source>
        <dbReference type="SAM" id="MobiDB-lite"/>
    </source>
</evidence>
<keyword evidence="4" id="KW-0804">Transcription</keyword>
<name>A0A9W9LYC9_9EURO</name>
<dbReference type="EMBL" id="JAPQKO010000001">
    <property type="protein sequence ID" value="KAJ5182621.1"/>
    <property type="molecule type" value="Genomic_DNA"/>
</dbReference>
<protein>
    <recommendedName>
        <fullName evidence="7">Zn(2)-C6 fungal-type domain-containing protein</fullName>
    </recommendedName>
</protein>
<keyword evidence="9" id="KW-1185">Reference proteome</keyword>
<keyword evidence="2" id="KW-0805">Transcription regulation</keyword>
<accession>A0A9W9LYC9</accession>
<dbReference type="PANTHER" id="PTHR31069:SF31">
    <property type="entry name" value="MONODICTYPHENONE CLUSTER TRANSCRIPTION FACTOR-RELATED"/>
    <property type="match status" value="1"/>
</dbReference>
<comment type="caution">
    <text evidence="8">The sequence shown here is derived from an EMBL/GenBank/DDBJ whole genome shotgun (WGS) entry which is preliminary data.</text>
</comment>
<dbReference type="PROSITE" id="PS50048">
    <property type="entry name" value="ZN2_CY6_FUNGAL_2"/>
    <property type="match status" value="1"/>
</dbReference>
<keyword evidence="1" id="KW-0479">Metal-binding</keyword>
<dbReference type="Proteomes" id="UP001146351">
    <property type="component" value="Unassembled WGS sequence"/>
</dbReference>
<dbReference type="GO" id="GO:0045122">
    <property type="term" value="P:aflatoxin biosynthetic process"/>
    <property type="evidence" value="ECO:0007669"/>
    <property type="project" value="InterPro"/>
</dbReference>
<dbReference type="GO" id="GO:0000981">
    <property type="term" value="F:DNA-binding transcription factor activity, RNA polymerase II-specific"/>
    <property type="evidence" value="ECO:0007669"/>
    <property type="project" value="InterPro"/>
</dbReference>
<proteinExistence type="predicted"/>
<feature type="region of interest" description="Disordered" evidence="6">
    <location>
        <begin position="56"/>
        <end position="105"/>
    </location>
</feature>
<dbReference type="Pfam" id="PF00172">
    <property type="entry name" value="Zn_clus"/>
    <property type="match status" value="1"/>
</dbReference>
<dbReference type="GO" id="GO:0008270">
    <property type="term" value="F:zinc ion binding"/>
    <property type="evidence" value="ECO:0007669"/>
    <property type="project" value="InterPro"/>
</dbReference>
<dbReference type="SUPFAM" id="SSF57701">
    <property type="entry name" value="Zn2/Cys6 DNA-binding domain"/>
    <property type="match status" value="1"/>
</dbReference>
<dbReference type="GO" id="GO:0003677">
    <property type="term" value="F:DNA binding"/>
    <property type="evidence" value="ECO:0007669"/>
    <property type="project" value="UniProtKB-KW"/>
</dbReference>
<dbReference type="PRINTS" id="PR00755">
    <property type="entry name" value="AFLATOXINBRP"/>
</dbReference>
<evidence type="ECO:0000256" key="1">
    <source>
        <dbReference type="ARBA" id="ARBA00022723"/>
    </source>
</evidence>
<feature type="compositionally biased region" description="Polar residues" evidence="6">
    <location>
        <begin position="1"/>
        <end position="18"/>
    </location>
</feature>
<dbReference type="OrthoDB" id="2943660at2759"/>
<feature type="region of interest" description="Disordered" evidence="6">
    <location>
        <begin position="1"/>
        <end position="25"/>
    </location>
</feature>
<evidence type="ECO:0000313" key="9">
    <source>
        <dbReference type="Proteomes" id="UP001146351"/>
    </source>
</evidence>
<dbReference type="CDD" id="cd00067">
    <property type="entry name" value="GAL4"/>
    <property type="match status" value="1"/>
</dbReference>
<gene>
    <name evidence="8" type="ORF">N7492_000237</name>
</gene>